<feature type="region of interest" description="Disordered" evidence="1">
    <location>
        <begin position="271"/>
        <end position="337"/>
    </location>
</feature>
<gene>
    <name evidence="3" type="ORF">SAMN05421773_12142</name>
</gene>
<evidence type="ECO:0000259" key="2">
    <source>
        <dbReference type="Pfam" id="PF01551"/>
    </source>
</evidence>
<feature type="region of interest" description="Disordered" evidence="1">
    <location>
        <begin position="69"/>
        <end position="139"/>
    </location>
</feature>
<dbReference type="STRING" id="910347.SAMN05421773_12142"/>
<dbReference type="Proteomes" id="UP000199207">
    <property type="component" value="Unassembled WGS sequence"/>
</dbReference>
<dbReference type="Pfam" id="PF01551">
    <property type="entry name" value="Peptidase_M23"/>
    <property type="match status" value="1"/>
</dbReference>
<dbReference type="PANTHER" id="PTHR21666">
    <property type="entry name" value="PEPTIDASE-RELATED"/>
    <property type="match status" value="1"/>
</dbReference>
<evidence type="ECO:0000313" key="3">
    <source>
        <dbReference type="EMBL" id="SFD62224.1"/>
    </source>
</evidence>
<name>A0A1I1TUN9_9ACTN</name>
<dbReference type="FunFam" id="2.70.70.10:FF:000013">
    <property type="entry name" value="Peptidase family M23"/>
    <property type="match status" value="1"/>
</dbReference>
<dbReference type="InterPro" id="IPR050570">
    <property type="entry name" value="Cell_wall_metabolism_enzyme"/>
</dbReference>
<feature type="compositionally biased region" description="Pro residues" evidence="1">
    <location>
        <begin position="101"/>
        <end position="121"/>
    </location>
</feature>
<evidence type="ECO:0000256" key="1">
    <source>
        <dbReference type="SAM" id="MobiDB-lite"/>
    </source>
</evidence>
<dbReference type="Gene3D" id="2.70.70.10">
    <property type="entry name" value="Glucose Permease (Domain IIA)"/>
    <property type="match status" value="1"/>
</dbReference>
<dbReference type="CDD" id="cd12797">
    <property type="entry name" value="M23_peptidase"/>
    <property type="match status" value="1"/>
</dbReference>
<keyword evidence="4" id="KW-1185">Reference proteome</keyword>
<feature type="domain" description="M23ase beta-sheet core" evidence="2">
    <location>
        <begin position="368"/>
        <end position="463"/>
    </location>
</feature>
<protein>
    <submittedName>
        <fullName evidence="3">Peptidase family M23</fullName>
    </submittedName>
</protein>
<feature type="compositionally biased region" description="Basic and acidic residues" evidence="1">
    <location>
        <begin position="304"/>
        <end position="337"/>
    </location>
</feature>
<feature type="compositionally biased region" description="Basic and acidic residues" evidence="1">
    <location>
        <begin position="91"/>
        <end position="100"/>
    </location>
</feature>
<dbReference type="AlphaFoldDB" id="A0A1I1TUN9"/>
<dbReference type="EMBL" id="FOLM01000021">
    <property type="protein sequence ID" value="SFD62224.1"/>
    <property type="molecule type" value="Genomic_DNA"/>
</dbReference>
<organism evidence="3 4">
    <name type="scientific">Streptomyces aidingensis</name>
    <dbReference type="NCBI Taxonomy" id="910347"/>
    <lineage>
        <taxon>Bacteria</taxon>
        <taxon>Bacillati</taxon>
        <taxon>Actinomycetota</taxon>
        <taxon>Actinomycetes</taxon>
        <taxon>Kitasatosporales</taxon>
        <taxon>Streptomycetaceae</taxon>
        <taxon>Streptomyces</taxon>
    </lineage>
</organism>
<dbReference type="GO" id="GO:0004222">
    <property type="term" value="F:metalloendopeptidase activity"/>
    <property type="evidence" value="ECO:0007669"/>
    <property type="project" value="TreeGrafter"/>
</dbReference>
<dbReference type="InterPro" id="IPR016047">
    <property type="entry name" value="M23ase_b-sheet_dom"/>
</dbReference>
<dbReference type="SUPFAM" id="SSF51261">
    <property type="entry name" value="Duplicated hybrid motif"/>
    <property type="match status" value="1"/>
</dbReference>
<feature type="compositionally biased region" description="Low complexity" evidence="1">
    <location>
        <begin position="288"/>
        <end position="303"/>
    </location>
</feature>
<proteinExistence type="predicted"/>
<dbReference type="PANTHER" id="PTHR21666:SF270">
    <property type="entry name" value="MUREIN HYDROLASE ACTIVATOR ENVC"/>
    <property type="match status" value="1"/>
</dbReference>
<reference evidence="3 4" key="1">
    <citation type="submission" date="2016-10" db="EMBL/GenBank/DDBJ databases">
        <authorList>
            <person name="de Groot N.N."/>
        </authorList>
    </citation>
    <scope>NUCLEOTIDE SEQUENCE [LARGE SCALE GENOMIC DNA]</scope>
    <source>
        <strain evidence="3 4">CGMCC 4.5739</strain>
    </source>
</reference>
<dbReference type="RefSeq" id="WP_245834515.1">
    <property type="nucleotide sequence ID" value="NZ_FOLM01000021.1"/>
</dbReference>
<accession>A0A1I1TUN9</accession>
<sequence length="474" mass="49317">MASQRFASQEAGSTPYPPYYAAQAAYAAAPGHQTDTAVATAPGYAYGTGYSTGTGTGYDESICHPGSGGGFGDYPGHLQQAAPYPGPAQDFPHHPEHHAPEPPVAHEPVLPEPAAPEPSSSPLPDYYGPAPDGQETREEWNPNAETLAAANRGRHRVARQRGGTIARSRAVLGVGVIAAVGAGGMASAQEDGAPGMGAAAEKVKQIPGNIPGLGALFGNDDRGPGGADAGFPVITAAPLTAEGTALQTSADTASAASSGTGEALRARLLQQAEQQEAAAEAEERDAAADAALTEAEAEAAALAEQRRLEEEERQRLEEERRRKEEEERLRREEEERLRRLRESYTAPLSSYTISAQYGQAGSMWASGYHTGTDFSAPAGTPVKNVHTGVVLEAAWNGSYGYQVVIELADGTEISYSHLSSMAVVAGQEVITGDVIGNVGSTGNSTGPHLHLEVRPGGGDTIDPLPWLRENGVAI</sequence>
<dbReference type="InterPro" id="IPR011055">
    <property type="entry name" value="Dup_hybrid_motif"/>
</dbReference>
<evidence type="ECO:0000313" key="4">
    <source>
        <dbReference type="Proteomes" id="UP000199207"/>
    </source>
</evidence>